<keyword evidence="1" id="KW-0378">Hydrolase</keyword>
<dbReference type="InterPro" id="IPR037083">
    <property type="entry name" value="NgoMIV_sf"/>
</dbReference>
<dbReference type="Proteomes" id="UP001611162">
    <property type="component" value="Unassembled WGS sequence"/>
</dbReference>
<evidence type="ECO:0000313" key="1">
    <source>
        <dbReference type="EMBL" id="MFI0913618.1"/>
    </source>
</evidence>
<dbReference type="GO" id="GO:0004519">
    <property type="term" value="F:endonuclease activity"/>
    <property type="evidence" value="ECO:0007669"/>
    <property type="project" value="UniProtKB-KW"/>
</dbReference>
<reference evidence="1 2" key="1">
    <citation type="submission" date="2024-10" db="EMBL/GenBank/DDBJ databases">
        <title>The Natural Products Discovery Center: Release of the First 8490 Sequenced Strains for Exploring Actinobacteria Biosynthetic Diversity.</title>
        <authorList>
            <person name="Kalkreuter E."/>
            <person name="Kautsar S.A."/>
            <person name="Yang D."/>
            <person name="Bader C.D."/>
            <person name="Teijaro C.N."/>
            <person name="Fluegel L."/>
            <person name="Davis C.M."/>
            <person name="Simpson J.R."/>
            <person name="Lauterbach L."/>
            <person name="Steele A.D."/>
            <person name="Gui C."/>
            <person name="Meng S."/>
            <person name="Li G."/>
            <person name="Viehrig K."/>
            <person name="Ye F."/>
            <person name="Su P."/>
            <person name="Kiefer A.F."/>
            <person name="Nichols A."/>
            <person name="Cepeda A.J."/>
            <person name="Yan W."/>
            <person name="Fan B."/>
            <person name="Jiang Y."/>
            <person name="Adhikari A."/>
            <person name="Zheng C.-J."/>
            <person name="Schuster L."/>
            <person name="Cowan T.M."/>
            <person name="Smanski M.J."/>
            <person name="Chevrette M.G."/>
            <person name="De Carvalho L.P.S."/>
            <person name="Shen B."/>
        </authorList>
    </citation>
    <scope>NUCLEOTIDE SEQUENCE [LARGE SCALE GENOMIC DNA]</scope>
    <source>
        <strain evidence="1 2">NPDC020979</strain>
    </source>
</reference>
<evidence type="ECO:0000313" key="2">
    <source>
        <dbReference type="Proteomes" id="UP001611162"/>
    </source>
</evidence>
<dbReference type="InterPro" id="IPR011335">
    <property type="entry name" value="Restrct_endonuc-II-like"/>
</dbReference>
<protein>
    <submittedName>
        <fullName evidence="1">NgoMIV family type II restriction endonuclease</fullName>
    </submittedName>
</protein>
<gene>
    <name evidence="1" type="ORF">ACH4TF_24645</name>
</gene>
<dbReference type="EMBL" id="JBIRRB010000008">
    <property type="protein sequence ID" value="MFI0913618.1"/>
    <property type="molecule type" value="Genomic_DNA"/>
</dbReference>
<name>A0ABW7T8A2_9ACTN</name>
<accession>A0ABW7T8A2</accession>
<keyword evidence="1" id="KW-0255">Endonuclease</keyword>
<dbReference type="RefSeq" id="WP_358216247.1">
    <property type="nucleotide sequence ID" value="NZ_JBEYAG010000005.1"/>
</dbReference>
<dbReference type="SUPFAM" id="SSF52980">
    <property type="entry name" value="Restriction endonuclease-like"/>
    <property type="match status" value="1"/>
</dbReference>
<dbReference type="Gene3D" id="3.40.50.10010">
    <property type="entry name" value="Type-2 restriction enzyme NgoMIV"/>
    <property type="match status" value="1"/>
</dbReference>
<sequence>MPAPFVASLCGYRNGKPNTSDANDKQSIDLGDVFFSVLGIPTGTGEPSTPIGQLMADEVTADLQKYLKVEAPHLSVIPEKPFTGFEQYGHLTAVRALRGDMSRDVMGAVNAMRIGSSTIVTEDDARDALFAHLDRIQDEIEKAGARQRDLLDLLGEESLLKLDITVSRESSSPAAPEGGLPHLVAGLSLKWTLRTDRAQDCRSQGSKLAALRRGRMPHFAAVTMELRPAMLALLGRGSGDLDCVYHLNLPALSDAIDEYCSGSARRARLEIRDKFRRLRDQRRLRDYDELCGYLATL</sequence>
<keyword evidence="2" id="KW-1185">Reference proteome</keyword>
<keyword evidence="1" id="KW-0540">Nuclease</keyword>
<dbReference type="InterPro" id="IPR015105">
    <property type="entry name" value="NgoMIV"/>
</dbReference>
<dbReference type="Pfam" id="PF09015">
    <property type="entry name" value="NgoMIV_restric"/>
    <property type="match status" value="1"/>
</dbReference>
<organism evidence="1 2">
    <name type="scientific">Streptomyces abikoensis</name>
    <dbReference type="NCBI Taxonomy" id="97398"/>
    <lineage>
        <taxon>Bacteria</taxon>
        <taxon>Bacillati</taxon>
        <taxon>Actinomycetota</taxon>
        <taxon>Actinomycetes</taxon>
        <taxon>Kitasatosporales</taxon>
        <taxon>Streptomycetaceae</taxon>
        <taxon>Streptomyces</taxon>
    </lineage>
</organism>
<proteinExistence type="predicted"/>
<comment type="caution">
    <text evidence="1">The sequence shown here is derived from an EMBL/GenBank/DDBJ whole genome shotgun (WGS) entry which is preliminary data.</text>
</comment>